<dbReference type="GO" id="GO:0043625">
    <property type="term" value="C:delta DNA polymerase complex"/>
    <property type="evidence" value="ECO:0000318"/>
    <property type="project" value="GO_Central"/>
</dbReference>
<evidence type="ECO:0000313" key="3">
    <source>
        <dbReference type="Proteomes" id="UP000007305"/>
    </source>
</evidence>
<dbReference type="AlphaFoldDB" id="A0A804N5V4"/>
<name>A0A804N5V4_MAIZE</name>
<dbReference type="GO" id="GO:0006297">
    <property type="term" value="P:nucleotide-excision repair, DNA gap filling"/>
    <property type="evidence" value="ECO:0000318"/>
    <property type="project" value="GO_Central"/>
</dbReference>
<accession>A0A804N5V4</accession>
<proteinExistence type="predicted"/>
<dbReference type="GO" id="GO:1904161">
    <property type="term" value="P:DNA synthesis involved in UV-damage excision repair"/>
    <property type="evidence" value="ECO:0000318"/>
    <property type="project" value="GO_Central"/>
</dbReference>
<keyword evidence="3" id="KW-1185">Reference proteome</keyword>
<reference evidence="3" key="1">
    <citation type="submission" date="2015-12" db="EMBL/GenBank/DDBJ databases">
        <title>Update maize B73 reference genome by single molecule sequencing technologies.</title>
        <authorList>
            <consortium name="Maize Genome Sequencing Project"/>
            <person name="Ware D."/>
        </authorList>
    </citation>
    <scope>NUCLEOTIDE SEQUENCE [LARGE SCALE GENOMIC DNA]</scope>
    <source>
        <strain evidence="3">cv. B73</strain>
    </source>
</reference>
<dbReference type="Proteomes" id="UP000007305">
    <property type="component" value="Chromosome 3"/>
</dbReference>
<feature type="region of interest" description="Disordered" evidence="1">
    <location>
        <begin position="62"/>
        <end position="94"/>
    </location>
</feature>
<dbReference type="Gramene" id="Zm00001eb137460_T001">
    <property type="protein sequence ID" value="Zm00001eb137460_P001"/>
    <property type="gene ID" value="Zm00001eb137460"/>
</dbReference>
<evidence type="ECO:0000313" key="2">
    <source>
        <dbReference type="EnsemblPlants" id="Zm00001eb137460_P001"/>
    </source>
</evidence>
<protein>
    <recommendedName>
        <fullName evidence="4">DNA-directed DNA polymerases</fullName>
    </recommendedName>
</protein>
<reference evidence="2" key="3">
    <citation type="submission" date="2021-05" db="UniProtKB">
        <authorList>
            <consortium name="EnsemblPlants"/>
        </authorList>
    </citation>
    <scope>IDENTIFICATION</scope>
    <source>
        <strain evidence="2">cv. B73</strain>
    </source>
</reference>
<organism evidence="2 3">
    <name type="scientific">Zea mays</name>
    <name type="common">Maize</name>
    <dbReference type="NCBI Taxonomy" id="4577"/>
    <lineage>
        <taxon>Eukaryota</taxon>
        <taxon>Viridiplantae</taxon>
        <taxon>Streptophyta</taxon>
        <taxon>Embryophyta</taxon>
        <taxon>Tracheophyta</taxon>
        <taxon>Spermatophyta</taxon>
        <taxon>Magnoliopsida</taxon>
        <taxon>Liliopsida</taxon>
        <taxon>Poales</taxon>
        <taxon>Poaceae</taxon>
        <taxon>PACMAD clade</taxon>
        <taxon>Panicoideae</taxon>
        <taxon>Andropogonodae</taxon>
        <taxon>Andropogoneae</taxon>
        <taxon>Tripsacinae</taxon>
        <taxon>Zea</taxon>
    </lineage>
</organism>
<evidence type="ECO:0008006" key="4">
    <source>
        <dbReference type="Google" id="ProtNLM"/>
    </source>
</evidence>
<dbReference type="InParanoid" id="A0A804N5V4"/>
<reference evidence="2" key="2">
    <citation type="submission" date="2019-07" db="EMBL/GenBank/DDBJ databases">
        <authorList>
            <person name="Seetharam A."/>
            <person name="Woodhouse M."/>
            <person name="Cannon E."/>
        </authorList>
    </citation>
    <scope>NUCLEOTIDE SEQUENCE [LARGE SCALE GENOMIC DNA]</scope>
    <source>
        <strain evidence="2">cv. B73</strain>
    </source>
</reference>
<dbReference type="InterPro" id="IPR019038">
    <property type="entry name" value="POLD3"/>
</dbReference>
<dbReference type="EnsemblPlants" id="Zm00001eb137460_T001">
    <property type="protein sequence ID" value="Zm00001eb137460_P001"/>
    <property type="gene ID" value="Zm00001eb137460"/>
</dbReference>
<evidence type="ECO:0000256" key="1">
    <source>
        <dbReference type="SAM" id="MobiDB-lite"/>
    </source>
</evidence>
<dbReference type="GO" id="GO:0006271">
    <property type="term" value="P:DNA strand elongation involved in DNA replication"/>
    <property type="evidence" value="ECO:0000318"/>
    <property type="project" value="GO_Central"/>
</dbReference>
<sequence length="295" mass="32084">MYIYATFIPDQYSQFHHFTITHRFCGVLNSFFKRTSNGKHVSSLPPKPLNSVAAVAQSKPSVTPKEQFVTARRQDLPVSSKQGADTKSEKDNSTILYKAGNGPIIKEQSVDAYASKSKAQNGKAMPSNGGSLVNMWGRASAKPMPPSTTNSTAVASVAATADAQICAKEEADGNSSDDEHGIKYKRGSTNANNRKRRVVFDYSDDEEDDNIVSIASPELPKQHTPDLVVGTADDTEVNQKSLENEYNLPNNGKGSTTLVDSDFTSECKIKTIDPMNDFGITLKEKSSDPPINDKK</sequence>
<dbReference type="PANTHER" id="PTHR17598">
    <property type="entry name" value="DNA POLYMERASE DELTA SUBUNIT 3"/>
    <property type="match status" value="1"/>
</dbReference>
<dbReference type="PANTHER" id="PTHR17598:SF13">
    <property type="entry name" value="DNA POLYMERASE DELTA SUBUNIT 3"/>
    <property type="match status" value="1"/>
</dbReference>